<evidence type="ECO:0000256" key="1">
    <source>
        <dbReference type="ARBA" id="ARBA00004889"/>
    </source>
</evidence>
<dbReference type="PANTHER" id="PTHR19278">
    <property type="entry name" value="OROTATE PHOSPHORIBOSYLTRANSFERASE"/>
    <property type="match status" value="1"/>
</dbReference>
<dbReference type="PANTHER" id="PTHR19278:SF9">
    <property type="entry name" value="URIDINE 5'-MONOPHOSPHATE SYNTHASE"/>
    <property type="match status" value="1"/>
</dbReference>
<name>E3SNS3_9CAUD</name>
<evidence type="ECO:0000256" key="4">
    <source>
        <dbReference type="ARBA" id="ARBA00022679"/>
    </source>
</evidence>
<dbReference type="KEGG" id="vg:10329449"/>
<dbReference type="NCBIfam" id="TIGR00336">
    <property type="entry name" value="pyrE"/>
    <property type="match status" value="1"/>
</dbReference>
<dbReference type="GeneID" id="10329449"/>
<comment type="pathway">
    <text evidence="1">Pyrimidine metabolism; UMP biosynthesis via de novo pathway; UMP from orotate: step 1/2.</text>
</comment>
<protein>
    <recommendedName>
        <fullName evidence="2">orotate phosphoribosyltransferase</fullName>
        <ecNumber evidence="2">2.4.2.10</ecNumber>
    </recommendedName>
</protein>
<gene>
    <name evidence="6" type="ORF">PSSM7_159</name>
</gene>
<dbReference type="EMBL" id="GU071103">
    <property type="protein sequence ID" value="ADO98948.1"/>
    <property type="molecule type" value="Genomic_DNA"/>
</dbReference>
<sequence length="182" mass="19893">MTYENHKATLLNLLKERAYKKGAYTLSSGQRSEHYINCKPVTLSCEGNALLSALIYSELDSKSVAVGGLTLGGDPLVCGVAQRAYYKGGHIDALIIRKNPKDYGTKEVIEGFKPDKGSVITVLEDVTTTGGSAMKAVNVLRGAGYTVNKVVAIVDRMDNHKIWEHNKIEFVSLFTLQDIIND</sequence>
<reference evidence="6 7" key="1">
    <citation type="journal article" date="2010" name="Environ. Microbiol.">
        <title>Genomic analysis of oceanic cyanobacterial myoviruses compared with T4-like myoviruses from diverse hosts and environments.</title>
        <authorList>
            <person name="Sullivan M.B."/>
            <person name="Huang K.H."/>
            <person name="Ignacio-Espinoza J.C."/>
            <person name="Berlin A.M."/>
            <person name="Kelly L."/>
            <person name="Weigele P.R."/>
            <person name="DeFrancesco A.S."/>
            <person name="Kern S.E."/>
            <person name="Thompson L.R."/>
            <person name="Young S."/>
            <person name="Yandava C."/>
            <person name="Fu R."/>
            <person name="Krastins B."/>
            <person name="Chase M."/>
            <person name="Sarracino D."/>
            <person name="Osburne M.S."/>
            <person name="Henn M.R."/>
            <person name="Chisholm S.W."/>
        </authorList>
    </citation>
    <scope>NUCLEOTIDE SEQUENCE [LARGE SCALE GENOMIC DNA]</scope>
    <source>
        <strain evidence="6">NATL1A-15</strain>
    </source>
</reference>
<keyword evidence="3 6" id="KW-0328">Glycosyltransferase</keyword>
<dbReference type="InterPro" id="IPR000836">
    <property type="entry name" value="PRTase_dom"/>
</dbReference>
<dbReference type="SUPFAM" id="SSF53271">
    <property type="entry name" value="PRTase-like"/>
    <property type="match status" value="1"/>
</dbReference>
<dbReference type="InterPro" id="IPR004467">
    <property type="entry name" value="Or_phspho_trans_dom"/>
</dbReference>
<dbReference type="InterPro" id="IPR023031">
    <property type="entry name" value="OPRT"/>
</dbReference>
<dbReference type="Gene3D" id="3.40.50.2020">
    <property type="match status" value="1"/>
</dbReference>
<dbReference type="GO" id="GO:0019856">
    <property type="term" value="P:pyrimidine nucleobase biosynthetic process"/>
    <property type="evidence" value="ECO:0007669"/>
    <property type="project" value="TreeGrafter"/>
</dbReference>
<dbReference type="GO" id="GO:0004588">
    <property type="term" value="F:orotate phosphoribosyltransferase activity"/>
    <property type="evidence" value="ECO:0007669"/>
    <property type="project" value="UniProtKB-EC"/>
</dbReference>
<dbReference type="HAMAP" id="MF_01208">
    <property type="entry name" value="PyrE"/>
    <property type="match status" value="1"/>
</dbReference>
<evidence type="ECO:0000256" key="5">
    <source>
        <dbReference type="ARBA" id="ARBA00022975"/>
    </source>
</evidence>
<dbReference type="UniPathway" id="UPA00070">
    <property type="reaction ID" value="UER00119"/>
</dbReference>
<dbReference type="OrthoDB" id="33738at10239"/>
<keyword evidence="5" id="KW-0665">Pyrimidine biosynthesis</keyword>
<evidence type="ECO:0000256" key="2">
    <source>
        <dbReference type="ARBA" id="ARBA00011971"/>
    </source>
</evidence>
<dbReference type="EC" id="2.4.2.10" evidence="2"/>
<dbReference type="CDD" id="cd06223">
    <property type="entry name" value="PRTases_typeI"/>
    <property type="match status" value="1"/>
</dbReference>
<evidence type="ECO:0000313" key="7">
    <source>
        <dbReference type="Proteomes" id="UP000006532"/>
    </source>
</evidence>
<dbReference type="InterPro" id="IPR029057">
    <property type="entry name" value="PRTase-like"/>
</dbReference>
<evidence type="ECO:0000313" key="6">
    <source>
        <dbReference type="EMBL" id="ADO98948.1"/>
    </source>
</evidence>
<proteinExistence type="inferred from homology"/>
<dbReference type="GO" id="GO:0044205">
    <property type="term" value="P:'de novo' UMP biosynthetic process"/>
    <property type="evidence" value="ECO:0007669"/>
    <property type="project" value="UniProtKB-UniPathway"/>
</dbReference>
<dbReference type="Proteomes" id="UP000006532">
    <property type="component" value="Segment"/>
</dbReference>
<keyword evidence="4 6" id="KW-0808">Transferase</keyword>
<organism evidence="6 7">
    <name type="scientific">Prochlorococcus phage P-SSM7</name>
    <dbReference type="NCBI Taxonomy" id="445688"/>
    <lineage>
        <taxon>Viruses</taxon>
        <taxon>Duplodnaviria</taxon>
        <taxon>Heunggongvirae</taxon>
        <taxon>Uroviricota</taxon>
        <taxon>Caudoviricetes</taxon>
        <taxon>Pantevenvirales</taxon>
        <taxon>Kyanoviridae</taxon>
        <taxon>Palaemonvirus</taxon>
        <taxon>Palaemonvirus pssm7</taxon>
    </lineage>
</organism>
<keyword evidence="7" id="KW-1185">Reference proteome</keyword>
<accession>E3SNS3</accession>
<dbReference type="RefSeq" id="YP_004324986.1">
    <property type="nucleotide sequence ID" value="NC_015290.1"/>
</dbReference>
<evidence type="ECO:0000256" key="3">
    <source>
        <dbReference type="ARBA" id="ARBA00022676"/>
    </source>
</evidence>